<evidence type="ECO:0000313" key="3">
    <source>
        <dbReference type="Proteomes" id="UP001209878"/>
    </source>
</evidence>
<dbReference type="Proteomes" id="UP001209878">
    <property type="component" value="Unassembled WGS sequence"/>
</dbReference>
<dbReference type="EMBL" id="JAODUO010005646">
    <property type="protein sequence ID" value="KAK2140640.1"/>
    <property type="molecule type" value="Genomic_DNA"/>
</dbReference>
<gene>
    <name evidence="2" type="ORF">NP493_5663g00001</name>
</gene>
<comment type="caution">
    <text evidence="2">The sequence shown here is derived from an EMBL/GenBank/DDBJ whole genome shotgun (WGS) entry which is preliminary data.</text>
</comment>
<feature type="compositionally biased region" description="Basic and acidic residues" evidence="1">
    <location>
        <begin position="62"/>
        <end position="76"/>
    </location>
</feature>
<dbReference type="AlphaFoldDB" id="A0AAD9IUR6"/>
<protein>
    <submittedName>
        <fullName evidence="2">Uncharacterized protein</fullName>
    </submittedName>
</protein>
<evidence type="ECO:0000313" key="2">
    <source>
        <dbReference type="EMBL" id="KAK2140640.1"/>
    </source>
</evidence>
<accession>A0AAD9IUR6</accession>
<keyword evidence="3" id="KW-1185">Reference proteome</keyword>
<evidence type="ECO:0000256" key="1">
    <source>
        <dbReference type="SAM" id="MobiDB-lite"/>
    </source>
</evidence>
<sequence length="76" mass="8351">MARLPYCRDVTVGVSNFRVGAITNGAQPNAGKRCYAVSLEYSPQRRCEIVDVKANGVSSPGDDAHLSTDDDFWQHH</sequence>
<name>A0AAD9IUR6_RIDPI</name>
<organism evidence="2 3">
    <name type="scientific">Ridgeia piscesae</name>
    <name type="common">Tubeworm</name>
    <dbReference type="NCBI Taxonomy" id="27915"/>
    <lineage>
        <taxon>Eukaryota</taxon>
        <taxon>Metazoa</taxon>
        <taxon>Spiralia</taxon>
        <taxon>Lophotrochozoa</taxon>
        <taxon>Annelida</taxon>
        <taxon>Polychaeta</taxon>
        <taxon>Sedentaria</taxon>
        <taxon>Canalipalpata</taxon>
        <taxon>Sabellida</taxon>
        <taxon>Siboglinidae</taxon>
        <taxon>Ridgeia</taxon>
    </lineage>
</organism>
<reference evidence="2" key="1">
    <citation type="journal article" date="2023" name="Mol. Biol. Evol.">
        <title>Third-Generation Sequencing Reveals the Adaptive Role of the Epigenome in Three Deep-Sea Polychaetes.</title>
        <authorList>
            <person name="Perez M."/>
            <person name="Aroh O."/>
            <person name="Sun Y."/>
            <person name="Lan Y."/>
            <person name="Juniper S.K."/>
            <person name="Young C.R."/>
            <person name="Angers B."/>
            <person name="Qian P.Y."/>
        </authorList>
    </citation>
    <scope>NUCLEOTIDE SEQUENCE</scope>
    <source>
        <strain evidence="2">R07B-5</strain>
    </source>
</reference>
<proteinExistence type="predicted"/>
<feature type="region of interest" description="Disordered" evidence="1">
    <location>
        <begin position="55"/>
        <end position="76"/>
    </location>
</feature>